<accession>A0ABW8TQ49</accession>
<dbReference type="PANTHER" id="PTHR30619">
    <property type="entry name" value="DNA INTERNALIZATION/COMPETENCE PROTEIN COMEC/REC2"/>
    <property type="match status" value="1"/>
</dbReference>
<evidence type="ECO:0000256" key="4">
    <source>
        <dbReference type="ARBA" id="ARBA00022989"/>
    </source>
</evidence>
<dbReference type="Pfam" id="PF03772">
    <property type="entry name" value="Competence"/>
    <property type="match status" value="1"/>
</dbReference>
<keyword evidence="2" id="KW-1003">Cell membrane</keyword>
<feature type="transmembrane region" description="Helical" evidence="6">
    <location>
        <begin position="188"/>
        <end position="207"/>
    </location>
</feature>
<dbReference type="PANTHER" id="PTHR30619:SF1">
    <property type="entry name" value="RECOMBINATION PROTEIN 2"/>
    <property type="match status" value="1"/>
</dbReference>
<evidence type="ECO:0000256" key="3">
    <source>
        <dbReference type="ARBA" id="ARBA00022692"/>
    </source>
</evidence>
<dbReference type="InterPro" id="IPR004477">
    <property type="entry name" value="ComEC_N"/>
</dbReference>
<keyword evidence="3 6" id="KW-0812">Transmembrane</keyword>
<dbReference type="EMBL" id="JBJHZY010000001">
    <property type="protein sequence ID" value="MFL0267819.1"/>
    <property type="molecule type" value="Genomic_DNA"/>
</dbReference>
<feature type="transmembrane region" description="Helical" evidence="6">
    <location>
        <begin position="213"/>
        <end position="231"/>
    </location>
</feature>
<evidence type="ECO:0000259" key="7">
    <source>
        <dbReference type="Pfam" id="PF03772"/>
    </source>
</evidence>
<evidence type="ECO:0000256" key="2">
    <source>
        <dbReference type="ARBA" id="ARBA00022475"/>
    </source>
</evidence>
<feature type="domain" description="ComEC/Rec2-related protein" evidence="7">
    <location>
        <begin position="106"/>
        <end position="353"/>
    </location>
</feature>
<keyword evidence="5 6" id="KW-0472">Membrane</keyword>
<feature type="transmembrane region" description="Helical" evidence="6">
    <location>
        <begin position="311"/>
        <end position="329"/>
    </location>
</feature>
<evidence type="ECO:0000313" key="9">
    <source>
        <dbReference type="Proteomes" id="UP001623661"/>
    </source>
</evidence>
<evidence type="ECO:0000256" key="5">
    <source>
        <dbReference type="ARBA" id="ARBA00023136"/>
    </source>
</evidence>
<feature type="transmembrane region" description="Helical" evidence="6">
    <location>
        <begin position="280"/>
        <end position="299"/>
    </location>
</feature>
<evidence type="ECO:0000256" key="1">
    <source>
        <dbReference type="ARBA" id="ARBA00004651"/>
    </source>
</evidence>
<feature type="transmembrane region" description="Helical" evidence="6">
    <location>
        <begin position="335"/>
        <end position="354"/>
    </location>
</feature>
<organism evidence="8 9">
    <name type="scientific">Candidatus Clostridium radicumherbarum</name>
    <dbReference type="NCBI Taxonomy" id="3381662"/>
    <lineage>
        <taxon>Bacteria</taxon>
        <taxon>Bacillati</taxon>
        <taxon>Bacillota</taxon>
        <taxon>Clostridia</taxon>
        <taxon>Eubacteriales</taxon>
        <taxon>Clostridiaceae</taxon>
        <taxon>Clostridium</taxon>
    </lineage>
</organism>
<protein>
    <submittedName>
        <fullName evidence="8">ComEC/Rec2 family competence protein</fullName>
    </submittedName>
</protein>
<evidence type="ECO:0000256" key="6">
    <source>
        <dbReference type="SAM" id="Phobius"/>
    </source>
</evidence>
<comment type="subcellular location">
    <subcellularLocation>
        <location evidence="1">Cell membrane</location>
        <topology evidence="1">Multi-pass membrane protein</topology>
    </subcellularLocation>
</comment>
<dbReference type="RefSeq" id="WP_406764412.1">
    <property type="nucleotide sequence ID" value="NZ_JBJHZY010000001.1"/>
</dbReference>
<keyword evidence="9" id="KW-1185">Reference proteome</keyword>
<comment type="caution">
    <text evidence="8">The sequence shown here is derived from an EMBL/GenBank/DDBJ whole genome shotgun (WGS) entry which is preliminary data.</text>
</comment>
<sequence length="531" mass="59999">MEVNSNTFNIRLTKYNEFYSYGILNGRKVLLKGNLKKEDEGLSLIINGKFEDIRDYEKGIVGTIYIDSASSGKKDFISNISTFKQKLYYKFMASLGEERAALIMSLCYGEANYLSDIQKDDFKKLGVVHAISVSGFHMAIIYKVLEGVFGIGPSILVSLLYALFTGAQPATLRAFLMIFTLKMSKKVFKNYDGLSALSLSGIIILTLKPYYCLDLGFILSYLSTLGIMLYYNKIRRALYYIPNKINESISLTLSAQVFSMPYAALSLGNLSFGFIPGNIVLLPLYTVLVLIGNIALLFYKIDFLFNILNKLLALIMLVLEGATYTLLLITPKVVYLNFFQSFALLLTIISFILIKRGMNNLKPVPLLIAILLALNNYKFFPNIQYIDLGASDGAIIEYKLNKILIVNDGENIVNNIKTIDNKFNFTRIIKNSKEGLTFKIDTNFYVKTLPNLNSEAGELNIEVFSNNRRTIFTRNSQNFTDIDLKKCDIIVLPQKRYYFAKNVTINSLKTSSYDIVFNKAYPSFALSKGKE</sequence>
<gene>
    <name evidence="8" type="ORF">ACJDUH_06865</name>
</gene>
<keyword evidence="4 6" id="KW-1133">Transmembrane helix</keyword>
<dbReference type="NCBIfam" id="TIGR00360">
    <property type="entry name" value="ComEC_N-term"/>
    <property type="match status" value="1"/>
</dbReference>
<dbReference type="InterPro" id="IPR052159">
    <property type="entry name" value="Competence_DNA_uptake"/>
</dbReference>
<feature type="transmembrane region" description="Helical" evidence="6">
    <location>
        <begin position="125"/>
        <end position="145"/>
    </location>
</feature>
<reference evidence="8 9" key="1">
    <citation type="submission" date="2024-11" db="EMBL/GenBank/DDBJ databases">
        <authorList>
            <person name="Heng Y.C."/>
            <person name="Lim A.C.H."/>
            <person name="Lee J.K.Y."/>
            <person name="Kittelmann S."/>
        </authorList>
    </citation>
    <scope>NUCLEOTIDE SEQUENCE [LARGE SCALE GENOMIC DNA]</scope>
    <source>
        <strain evidence="8 9">WILCCON 0202</strain>
    </source>
</reference>
<proteinExistence type="predicted"/>
<name>A0ABW8TQ49_9CLOT</name>
<evidence type="ECO:0000313" key="8">
    <source>
        <dbReference type="EMBL" id="MFL0267819.1"/>
    </source>
</evidence>
<dbReference type="Proteomes" id="UP001623661">
    <property type="component" value="Unassembled WGS sequence"/>
</dbReference>
<feature type="transmembrane region" description="Helical" evidence="6">
    <location>
        <begin position="151"/>
        <end position="176"/>
    </location>
</feature>
<feature type="transmembrane region" description="Helical" evidence="6">
    <location>
        <begin position="251"/>
        <end position="274"/>
    </location>
</feature>